<dbReference type="GeneID" id="93586044"/>
<evidence type="ECO:0000313" key="3">
    <source>
        <dbReference type="Proteomes" id="UP000283090"/>
    </source>
</evidence>
<comment type="caution">
    <text evidence="2">The sequence shown here is derived from an EMBL/GenBank/DDBJ whole genome shotgun (WGS) entry which is preliminary data.</text>
</comment>
<organism evidence="2 3">
    <name type="scientific">Arthrobotrys flagrans</name>
    <name type="common">Nematode-trapping fungus</name>
    <name type="synonym">Trichothecium flagrans</name>
    <dbReference type="NCBI Taxonomy" id="97331"/>
    <lineage>
        <taxon>Eukaryota</taxon>
        <taxon>Fungi</taxon>
        <taxon>Dikarya</taxon>
        <taxon>Ascomycota</taxon>
        <taxon>Pezizomycotina</taxon>
        <taxon>Orbiliomycetes</taxon>
        <taxon>Orbiliales</taxon>
        <taxon>Orbiliaceae</taxon>
        <taxon>Arthrobotrys</taxon>
    </lineage>
</organism>
<name>A0A437A2U7_ARTFL</name>
<dbReference type="VEuPathDB" id="FungiDB:DFL_003733"/>
<gene>
    <name evidence="2" type="ORF">DFL_003733</name>
</gene>
<dbReference type="RefSeq" id="XP_067490954.1">
    <property type="nucleotide sequence ID" value="XM_067632713.1"/>
</dbReference>
<protein>
    <submittedName>
        <fullName evidence="2">Uncharacterized protein</fullName>
    </submittedName>
</protein>
<dbReference type="EMBL" id="SAEB01000006">
    <property type="protein sequence ID" value="RVD85410.1"/>
    <property type="molecule type" value="Genomic_DNA"/>
</dbReference>
<evidence type="ECO:0000256" key="1">
    <source>
        <dbReference type="SAM" id="MobiDB-lite"/>
    </source>
</evidence>
<dbReference type="AlphaFoldDB" id="A0A437A2U7"/>
<feature type="region of interest" description="Disordered" evidence="1">
    <location>
        <begin position="39"/>
        <end position="84"/>
    </location>
</feature>
<reference evidence="2 3" key="1">
    <citation type="submission" date="2019-01" db="EMBL/GenBank/DDBJ databases">
        <title>Intercellular communication is required for trap formation in the nematode-trapping fungus Duddingtonia flagrans.</title>
        <authorList>
            <person name="Youssar L."/>
            <person name="Wernet V."/>
            <person name="Hensel N."/>
            <person name="Hildebrandt H.-G."/>
            <person name="Fischer R."/>
        </authorList>
    </citation>
    <scope>NUCLEOTIDE SEQUENCE [LARGE SCALE GENOMIC DNA]</scope>
    <source>
        <strain evidence="2 3">CBS H-5679</strain>
    </source>
</reference>
<proteinExistence type="predicted"/>
<evidence type="ECO:0000313" key="2">
    <source>
        <dbReference type="EMBL" id="RVD85410.1"/>
    </source>
</evidence>
<dbReference type="Proteomes" id="UP000283090">
    <property type="component" value="Unassembled WGS sequence"/>
</dbReference>
<accession>A0A437A2U7</accession>
<sequence length="84" mass="9402">MQQPRNLVALSRPNFPFLIALFYENRLFMASQHLTGREKAKRMVAGEEWSPDGEASGSQSAGVKNKKQRDRIQASEAFSLSSSD</sequence>
<keyword evidence="3" id="KW-1185">Reference proteome</keyword>